<dbReference type="InterPro" id="IPR036322">
    <property type="entry name" value="WD40_repeat_dom_sf"/>
</dbReference>
<keyword evidence="4" id="KW-1185">Reference proteome</keyword>
<dbReference type="Proteomes" id="UP000799770">
    <property type="component" value="Unassembled WGS sequence"/>
</dbReference>
<name>A0A6A5ZDY9_9PLEO</name>
<dbReference type="InterPro" id="IPR001680">
    <property type="entry name" value="WD40_rpt"/>
</dbReference>
<feature type="repeat" description="WD" evidence="1">
    <location>
        <begin position="207"/>
        <end position="250"/>
    </location>
</feature>
<dbReference type="SUPFAM" id="SSF50978">
    <property type="entry name" value="WD40 repeat-like"/>
    <property type="match status" value="2"/>
</dbReference>
<feature type="compositionally biased region" description="Basic and acidic residues" evidence="2">
    <location>
        <begin position="1048"/>
        <end position="1058"/>
    </location>
</feature>
<dbReference type="PROSITE" id="PS50082">
    <property type="entry name" value="WD_REPEATS_2"/>
    <property type="match status" value="1"/>
</dbReference>
<feature type="compositionally biased region" description="Polar residues" evidence="2">
    <location>
        <begin position="1059"/>
        <end position="1073"/>
    </location>
</feature>
<feature type="region of interest" description="Disordered" evidence="2">
    <location>
        <begin position="1029"/>
        <end position="1079"/>
    </location>
</feature>
<dbReference type="PANTHER" id="PTHR45589">
    <property type="entry name" value="WD REPEAT DOMAIN 62, ISOFORM G"/>
    <property type="match status" value="1"/>
</dbReference>
<keyword evidence="1" id="KW-0853">WD repeat</keyword>
<dbReference type="SMART" id="SM00320">
    <property type="entry name" value="WD40"/>
    <property type="match status" value="7"/>
</dbReference>
<feature type="compositionally biased region" description="Polar residues" evidence="2">
    <location>
        <begin position="100"/>
        <end position="109"/>
    </location>
</feature>
<feature type="compositionally biased region" description="Polar residues" evidence="2">
    <location>
        <begin position="116"/>
        <end position="128"/>
    </location>
</feature>
<feature type="region of interest" description="Disordered" evidence="2">
    <location>
        <begin position="800"/>
        <end position="928"/>
    </location>
</feature>
<dbReference type="EMBL" id="ML977320">
    <property type="protein sequence ID" value="KAF2116538.1"/>
    <property type="molecule type" value="Genomic_DNA"/>
</dbReference>
<dbReference type="PANTHER" id="PTHR45589:SF1">
    <property type="entry name" value="WD REPEAT DOMAIN 62, ISOFORM G"/>
    <property type="match status" value="1"/>
</dbReference>
<dbReference type="InterPro" id="IPR052779">
    <property type="entry name" value="WDR62"/>
</dbReference>
<dbReference type="Pfam" id="PF00400">
    <property type="entry name" value="WD40"/>
    <property type="match status" value="3"/>
</dbReference>
<evidence type="ECO:0000313" key="3">
    <source>
        <dbReference type="EMBL" id="KAF2116538.1"/>
    </source>
</evidence>
<evidence type="ECO:0000256" key="1">
    <source>
        <dbReference type="PROSITE-ProRule" id="PRU00221"/>
    </source>
</evidence>
<proteinExistence type="predicted"/>
<reference evidence="3" key="1">
    <citation type="journal article" date="2020" name="Stud. Mycol.">
        <title>101 Dothideomycetes genomes: a test case for predicting lifestyles and emergence of pathogens.</title>
        <authorList>
            <person name="Haridas S."/>
            <person name="Albert R."/>
            <person name="Binder M."/>
            <person name="Bloem J."/>
            <person name="Labutti K."/>
            <person name="Salamov A."/>
            <person name="Andreopoulos B."/>
            <person name="Baker S."/>
            <person name="Barry K."/>
            <person name="Bills G."/>
            <person name="Bluhm B."/>
            <person name="Cannon C."/>
            <person name="Castanera R."/>
            <person name="Culley D."/>
            <person name="Daum C."/>
            <person name="Ezra D."/>
            <person name="Gonzalez J."/>
            <person name="Henrissat B."/>
            <person name="Kuo A."/>
            <person name="Liang C."/>
            <person name="Lipzen A."/>
            <person name="Lutzoni F."/>
            <person name="Magnuson J."/>
            <person name="Mondo S."/>
            <person name="Nolan M."/>
            <person name="Ohm R."/>
            <person name="Pangilinan J."/>
            <person name="Park H.-J."/>
            <person name="Ramirez L."/>
            <person name="Alfaro M."/>
            <person name="Sun H."/>
            <person name="Tritt A."/>
            <person name="Yoshinaga Y."/>
            <person name="Zwiers L.-H."/>
            <person name="Turgeon B."/>
            <person name="Goodwin S."/>
            <person name="Spatafora J."/>
            <person name="Crous P."/>
            <person name="Grigoriev I."/>
        </authorList>
    </citation>
    <scope>NUCLEOTIDE SEQUENCE</scope>
    <source>
        <strain evidence="3">CBS 627.86</strain>
    </source>
</reference>
<evidence type="ECO:0000256" key="2">
    <source>
        <dbReference type="SAM" id="MobiDB-lite"/>
    </source>
</evidence>
<dbReference type="AlphaFoldDB" id="A0A6A5ZDY9"/>
<evidence type="ECO:0000313" key="4">
    <source>
        <dbReference type="Proteomes" id="UP000799770"/>
    </source>
</evidence>
<dbReference type="OrthoDB" id="6252103at2759"/>
<protein>
    <submittedName>
        <fullName evidence="3">WD domain-containing protein</fullName>
    </submittedName>
</protein>
<organism evidence="3 4">
    <name type="scientific">Lophiotrema nucula</name>
    <dbReference type="NCBI Taxonomy" id="690887"/>
    <lineage>
        <taxon>Eukaryota</taxon>
        <taxon>Fungi</taxon>
        <taxon>Dikarya</taxon>
        <taxon>Ascomycota</taxon>
        <taxon>Pezizomycotina</taxon>
        <taxon>Dothideomycetes</taxon>
        <taxon>Pleosporomycetidae</taxon>
        <taxon>Pleosporales</taxon>
        <taxon>Lophiotremataceae</taxon>
        <taxon>Lophiotrema</taxon>
    </lineage>
</organism>
<sequence>MSLTPSNSRMMSPAWGGSLKLTPSNSPFYKNPTLRSPVKASRPEVVLSLKQVIGTTTNSANGFDSIPSGSSFAFTAGAAAVIATVDEEQQISQRFYRARPTTNPLNPSASVYGGPSTPTQNESRNRTAASLRDAGIGASPLASPANEWADSPGSKAWTAKEKIKAATCVSFSPDGKWLAVGETGYKPRVLIFSTSRDAPSDTPLTSLPDHTFGVRCVAFSPDSQYLASLGAANDGFLYIWSINSRTGAATLHASNKCTSNVNRIAWLGNSLITVGTRHVKVWRVEEPSATTRASRPRQSEISFNLPSVMHKTLPGRNCLLETLLEANFTSVVAVAPAKAIVASDKGDICLIDDTDGGQRFHKVAEAGFAVTSMAIDSKGRLHLASSQGGLKTLNVKDIINVLTPPPSPPPRVESPVVSLTTDAIQVEAIVPLMNHIVTVDSQHSIRLSKLCSADDETLVGEVVQKLPAHGDSVLGVAAFPKANSDGASFYTWSAGGFVLFWDQEGLCKNGLQVPLEQLDGPDAEMNELRVARASAGSLYIVTGDKYGVLRIIDYNTKASDRDFKAHANEITDIAIFETEERQYIASAARDRTVQIFKKGKDTWDLMQTLDEHVGAVTGILFSKDGTRLVSCSSDRNLVVRELVSRDEDGEAMSAFIILRTVVLKTTPVSMTWDADQDEVLLLSTIDRQVHKYDLRNGQGLSNFRAADTDGGDAVVLSSLVHISRPFGSPLIAGVSSTDKSIRIYEETGTLIARDYGHTEGITAIALLRSTGSESEDDTEHQKSLVTVAVDGTIFNWHLDLKQPPRGPSDISKSVDFLAPSTPNQDLLVNKPPLRRVFSQSELARFQRSPEDDSATPTGNRSPKLRKRISKFSLAQAPKLDPSAMPRELRTTAPSSSGTARKSYRNRSPSPPSPRNAHLLAKRRSSVDVRMRTTKAPASEFGSLGASTESLCRTLRAYRKRLASSTDTLSNELVREVERELAQTARAVGEKAKSKSVDESVMVKLLDQYSERLVTMLDERIAASVALRVRENSESGMSGPASPALETPLSEREAYRGTEDSTQSTADSVTTSVAESRDEQ</sequence>
<dbReference type="Gene3D" id="2.130.10.10">
    <property type="entry name" value="YVTN repeat-like/Quinoprotein amine dehydrogenase"/>
    <property type="match status" value="3"/>
</dbReference>
<dbReference type="InterPro" id="IPR015943">
    <property type="entry name" value="WD40/YVTN_repeat-like_dom_sf"/>
</dbReference>
<gene>
    <name evidence="3" type="ORF">BDV96DRAFT_572321</name>
</gene>
<feature type="region of interest" description="Disordered" evidence="2">
    <location>
        <begin position="97"/>
        <end position="130"/>
    </location>
</feature>
<accession>A0A6A5ZDY9</accession>